<dbReference type="EMBL" id="VOIH02000005">
    <property type="protein sequence ID" value="KAF3445568.1"/>
    <property type="molecule type" value="Genomic_DNA"/>
</dbReference>
<dbReference type="InterPro" id="IPR002885">
    <property type="entry name" value="PPR_rpt"/>
</dbReference>
<evidence type="ECO:0000256" key="2">
    <source>
        <dbReference type="PROSITE-ProRule" id="PRU00708"/>
    </source>
</evidence>
<reference evidence="3" key="1">
    <citation type="submission" date="2020-03" db="EMBL/GenBank/DDBJ databases">
        <title>A high-quality chromosome-level genome assembly of a woody plant with both climbing and erect habits, Rhamnella rubrinervis.</title>
        <authorList>
            <person name="Lu Z."/>
            <person name="Yang Y."/>
            <person name="Zhu X."/>
            <person name="Sun Y."/>
        </authorList>
    </citation>
    <scope>NUCLEOTIDE SEQUENCE</scope>
    <source>
        <strain evidence="3">BYM</strain>
        <tissue evidence="3">Leaf</tissue>
    </source>
</reference>
<name>A0A8K0MH76_9ROSA</name>
<feature type="repeat" description="PPR" evidence="2">
    <location>
        <begin position="198"/>
        <end position="232"/>
    </location>
</feature>
<feature type="repeat" description="PPR" evidence="2">
    <location>
        <begin position="134"/>
        <end position="168"/>
    </location>
</feature>
<evidence type="ECO:0000313" key="4">
    <source>
        <dbReference type="Proteomes" id="UP000796880"/>
    </source>
</evidence>
<dbReference type="InterPro" id="IPR046960">
    <property type="entry name" value="PPR_At4g14850-like_plant"/>
</dbReference>
<comment type="caution">
    <text evidence="3">The sequence shown here is derived from an EMBL/GenBank/DDBJ whole genome shotgun (WGS) entry which is preliminary data.</text>
</comment>
<dbReference type="AlphaFoldDB" id="A0A8K0MH76"/>
<dbReference type="PROSITE" id="PS51375">
    <property type="entry name" value="PPR"/>
    <property type="match status" value="4"/>
</dbReference>
<evidence type="ECO:0000313" key="3">
    <source>
        <dbReference type="EMBL" id="KAF3445568.1"/>
    </source>
</evidence>
<dbReference type="GO" id="GO:0009451">
    <property type="term" value="P:RNA modification"/>
    <property type="evidence" value="ECO:0007669"/>
    <property type="project" value="InterPro"/>
</dbReference>
<dbReference type="PANTHER" id="PTHR47926:SF484">
    <property type="entry name" value="PENTATRICOPEPTIDE REPEAT-CONTAINING PROTEIN"/>
    <property type="match status" value="1"/>
</dbReference>
<dbReference type="Proteomes" id="UP000796880">
    <property type="component" value="Unassembled WGS sequence"/>
</dbReference>
<sequence length="547" mass="61342">MRTACLPQKPQELADNLQSHTLHKRFGSRTANPSPPNWSYLVRNCISRGSPKEALLIYTQIRCKGICNLGVVPLILKACASIHSIKCGKALHAESIKCGMDFDVLVGTSLIDMYAKCREIVDSRKLFDLLPQRNVVTWNAMIGGYLRNGDVESASFLFERMSTRTAVTWIEMIDGFARNGDTITARRLFNQVPNKFKNVVTWTVMVDGYCSNGEMEAAREVFEQMPERNFFAWSSMISGYCKMGDVKEAEILFDRIPVRNLVNWNSMLSGYAQNGFGEEAVKAFGKMQAEGFEPDEFTVVSVLSACAQSGLLNVGREIHSMINCKGIKCSQIVLNAVLDMYAKCGDLTNARLVFEGMAERNTACWNAMISGFAIHGQCKEALELFSTMERSNVRPDDITFLSVLSACAHGGFEDEGIEIFSKIEKYDLVASIKHYGCLVDLLGRSGRLKEAYKVIKKMPMKPNEMVWGAMLGACRIHFDMQMTEQVVKEISNQNSDMELVDNSHYVLLSNIYAASDKWEKAERMRLDMLNESFQKIPGCSSYMPSNT</sequence>
<dbReference type="PANTHER" id="PTHR47926">
    <property type="entry name" value="PENTATRICOPEPTIDE REPEAT-CONTAINING PROTEIN"/>
    <property type="match status" value="1"/>
</dbReference>
<evidence type="ECO:0008006" key="5">
    <source>
        <dbReference type="Google" id="ProtNLM"/>
    </source>
</evidence>
<organism evidence="3 4">
    <name type="scientific">Rhamnella rubrinervis</name>
    <dbReference type="NCBI Taxonomy" id="2594499"/>
    <lineage>
        <taxon>Eukaryota</taxon>
        <taxon>Viridiplantae</taxon>
        <taxon>Streptophyta</taxon>
        <taxon>Embryophyta</taxon>
        <taxon>Tracheophyta</taxon>
        <taxon>Spermatophyta</taxon>
        <taxon>Magnoliopsida</taxon>
        <taxon>eudicotyledons</taxon>
        <taxon>Gunneridae</taxon>
        <taxon>Pentapetalae</taxon>
        <taxon>rosids</taxon>
        <taxon>fabids</taxon>
        <taxon>Rosales</taxon>
        <taxon>Rhamnaceae</taxon>
        <taxon>rhamnoid group</taxon>
        <taxon>Rhamneae</taxon>
        <taxon>Rhamnella</taxon>
    </lineage>
</organism>
<dbReference type="InterPro" id="IPR011990">
    <property type="entry name" value="TPR-like_helical_dom_sf"/>
</dbReference>
<proteinExistence type="predicted"/>
<keyword evidence="4" id="KW-1185">Reference proteome</keyword>
<dbReference type="FunFam" id="1.25.40.10:FF:000348">
    <property type="entry name" value="Pentatricopeptide repeat-containing protein chloroplastic"/>
    <property type="match status" value="1"/>
</dbReference>
<dbReference type="FunFam" id="1.25.40.10:FF:000345">
    <property type="entry name" value="Pentatricopeptide repeat-containing protein"/>
    <property type="match status" value="1"/>
</dbReference>
<dbReference type="NCBIfam" id="TIGR00756">
    <property type="entry name" value="PPR"/>
    <property type="match status" value="5"/>
</dbReference>
<dbReference type="OrthoDB" id="185373at2759"/>
<dbReference type="Pfam" id="PF13041">
    <property type="entry name" value="PPR_2"/>
    <property type="match status" value="2"/>
</dbReference>
<evidence type="ECO:0000256" key="1">
    <source>
        <dbReference type="ARBA" id="ARBA00022737"/>
    </source>
</evidence>
<protein>
    <recommendedName>
        <fullName evidence="5">Pentatricopeptide repeat-containing protein</fullName>
    </recommendedName>
</protein>
<dbReference type="Pfam" id="PF20431">
    <property type="entry name" value="E_motif"/>
    <property type="match status" value="1"/>
</dbReference>
<keyword evidence="1" id="KW-0677">Repeat</keyword>
<feature type="repeat" description="PPR" evidence="2">
    <location>
        <begin position="361"/>
        <end position="395"/>
    </location>
</feature>
<accession>A0A8K0MH76</accession>
<gene>
    <name evidence="3" type="ORF">FNV43_RR10744</name>
</gene>
<dbReference type="InterPro" id="IPR046848">
    <property type="entry name" value="E_motif"/>
</dbReference>
<dbReference type="GO" id="GO:0003723">
    <property type="term" value="F:RNA binding"/>
    <property type="evidence" value="ECO:0007669"/>
    <property type="project" value="InterPro"/>
</dbReference>
<dbReference type="Gene3D" id="1.25.40.10">
    <property type="entry name" value="Tetratricopeptide repeat domain"/>
    <property type="match status" value="5"/>
</dbReference>
<feature type="repeat" description="PPR" evidence="2">
    <location>
        <begin position="260"/>
        <end position="294"/>
    </location>
</feature>
<dbReference type="Pfam" id="PF01535">
    <property type="entry name" value="PPR"/>
    <property type="match status" value="6"/>
</dbReference>